<feature type="chain" id="PRO_5045211443" evidence="3">
    <location>
        <begin position="20"/>
        <end position="125"/>
    </location>
</feature>
<dbReference type="Gene3D" id="2.60.40.2020">
    <property type="match status" value="1"/>
</dbReference>
<dbReference type="InterPro" id="IPR018990">
    <property type="entry name" value="Prot_inh_I42_chagasin"/>
</dbReference>
<name>A0ABS5K0N4_9BACT</name>
<reference evidence="5 6" key="1">
    <citation type="journal article" date="2015" name="Int. J. Syst. Evol. Microbiol.">
        <title>Carboxylicivirga linearis sp. nov., isolated from a sea cucumber culture pond.</title>
        <authorList>
            <person name="Wang F.Q."/>
            <person name="Zhou Y.X."/>
            <person name="Lin X.Z."/>
            <person name="Chen G.J."/>
            <person name="Du Z.J."/>
        </authorList>
    </citation>
    <scope>NUCLEOTIDE SEQUENCE [LARGE SCALE GENOMIC DNA]</scope>
    <source>
        <strain evidence="5 6">FB218</strain>
    </source>
</reference>
<dbReference type="Proteomes" id="UP000708576">
    <property type="component" value="Unassembled WGS sequence"/>
</dbReference>
<keyword evidence="1 5" id="KW-0646">Protease inhibitor</keyword>
<dbReference type="PROSITE" id="PS51257">
    <property type="entry name" value="PROKAR_LIPOPROTEIN"/>
    <property type="match status" value="1"/>
</dbReference>
<keyword evidence="6" id="KW-1185">Reference proteome</keyword>
<evidence type="ECO:0000256" key="2">
    <source>
        <dbReference type="ARBA" id="ARBA00022704"/>
    </source>
</evidence>
<evidence type="ECO:0000313" key="6">
    <source>
        <dbReference type="Proteomes" id="UP000708576"/>
    </source>
</evidence>
<dbReference type="InterPro" id="IPR052781">
    <property type="entry name" value="Cys_protease_inhibitor_I42"/>
</dbReference>
<dbReference type="SUPFAM" id="SSF141066">
    <property type="entry name" value="ICP-like"/>
    <property type="match status" value="1"/>
</dbReference>
<feature type="signal peptide" evidence="3">
    <location>
        <begin position="1"/>
        <end position="19"/>
    </location>
</feature>
<evidence type="ECO:0000256" key="3">
    <source>
        <dbReference type="SAM" id="SignalP"/>
    </source>
</evidence>
<gene>
    <name evidence="5" type="ORF">KEM10_20230</name>
</gene>
<dbReference type="PANTHER" id="PTHR36530">
    <property type="entry name" value="INHIBITOR OF CYSTEINE PEPTIDASE"/>
    <property type="match status" value="1"/>
</dbReference>
<dbReference type="EMBL" id="JAGUCO010000026">
    <property type="protein sequence ID" value="MBS2100625.1"/>
    <property type="molecule type" value="Genomic_DNA"/>
</dbReference>
<keyword evidence="2" id="KW-0789">Thiol protease inhibitor</keyword>
<feature type="domain" description="Proteinase inhibitor I42 chagasin" evidence="4">
    <location>
        <begin position="34"/>
        <end position="119"/>
    </location>
</feature>
<evidence type="ECO:0000256" key="1">
    <source>
        <dbReference type="ARBA" id="ARBA00022690"/>
    </source>
</evidence>
<sequence length="125" mass="14092">MKNLFLTVFVLLFVLSSCKTTEKNVLSSTQQDYNIDLGDEFTISLKSNSTTGYSWQWVNKQSVEAVDSVDWRYTTLNTNLIGAGGTEKWSFKGIKSGVDTLKMIYSRPWEAESAVDSVYVIVKVQ</sequence>
<dbReference type="Pfam" id="PF09394">
    <property type="entry name" value="Inhibitor_I42"/>
    <property type="match status" value="1"/>
</dbReference>
<dbReference type="RefSeq" id="WP_212218835.1">
    <property type="nucleotide sequence ID" value="NZ_JAGUCO010000026.1"/>
</dbReference>
<evidence type="ECO:0000313" key="5">
    <source>
        <dbReference type="EMBL" id="MBS2100625.1"/>
    </source>
</evidence>
<protein>
    <submittedName>
        <fullName evidence="5">Protease inhibitor I42 family protein</fullName>
    </submittedName>
</protein>
<organism evidence="5 6">
    <name type="scientific">Carboxylicivirga linearis</name>
    <dbReference type="NCBI Taxonomy" id="1628157"/>
    <lineage>
        <taxon>Bacteria</taxon>
        <taxon>Pseudomonadati</taxon>
        <taxon>Bacteroidota</taxon>
        <taxon>Bacteroidia</taxon>
        <taxon>Marinilabiliales</taxon>
        <taxon>Marinilabiliaceae</taxon>
        <taxon>Carboxylicivirga</taxon>
    </lineage>
</organism>
<keyword evidence="3" id="KW-0732">Signal</keyword>
<proteinExistence type="predicted"/>
<dbReference type="PANTHER" id="PTHR36530:SF1">
    <property type="entry name" value="AMOEBIASIN-1"/>
    <property type="match status" value="1"/>
</dbReference>
<dbReference type="GO" id="GO:0030414">
    <property type="term" value="F:peptidase inhibitor activity"/>
    <property type="evidence" value="ECO:0007669"/>
    <property type="project" value="UniProtKB-KW"/>
</dbReference>
<accession>A0ABS5K0N4</accession>
<evidence type="ECO:0000259" key="4">
    <source>
        <dbReference type="Pfam" id="PF09394"/>
    </source>
</evidence>
<dbReference type="InterPro" id="IPR036331">
    <property type="entry name" value="Chagasin-like_sf"/>
</dbReference>
<comment type="caution">
    <text evidence="5">The sequence shown here is derived from an EMBL/GenBank/DDBJ whole genome shotgun (WGS) entry which is preliminary data.</text>
</comment>